<gene>
    <name evidence="1" type="ORF">EVAR_10381_1</name>
</gene>
<sequence length="103" mass="11732">MYFLLCDNEPRRRPAEDVHNSQLSQIIPKRTRSTAASVVMAFTRHDIMHRVDVACGLLGRCEDSMEFSKYYNGSSAQFEEPPRALPALYDRIVCAVPGRSRVE</sequence>
<keyword evidence="2" id="KW-1185">Reference proteome</keyword>
<proteinExistence type="predicted"/>
<dbReference type="Proteomes" id="UP000299102">
    <property type="component" value="Unassembled WGS sequence"/>
</dbReference>
<accession>A0A4C1UDF7</accession>
<protein>
    <submittedName>
        <fullName evidence="1">Uncharacterized protein</fullName>
    </submittedName>
</protein>
<reference evidence="1 2" key="1">
    <citation type="journal article" date="2019" name="Commun. Biol.">
        <title>The bagworm genome reveals a unique fibroin gene that provides high tensile strength.</title>
        <authorList>
            <person name="Kono N."/>
            <person name="Nakamura H."/>
            <person name="Ohtoshi R."/>
            <person name="Tomita M."/>
            <person name="Numata K."/>
            <person name="Arakawa K."/>
        </authorList>
    </citation>
    <scope>NUCLEOTIDE SEQUENCE [LARGE SCALE GENOMIC DNA]</scope>
</reference>
<comment type="caution">
    <text evidence="1">The sequence shown here is derived from an EMBL/GenBank/DDBJ whole genome shotgun (WGS) entry which is preliminary data.</text>
</comment>
<organism evidence="1 2">
    <name type="scientific">Eumeta variegata</name>
    <name type="common">Bagworm moth</name>
    <name type="synonym">Eumeta japonica</name>
    <dbReference type="NCBI Taxonomy" id="151549"/>
    <lineage>
        <taxon>Eukaryota</taxon>
        <taxon>Metazoa</taxon>
        <taxon>Ecdysozoa</taxon>
        <taxon>Arthropoda</taxon>
        <taxon>Hexapoda</taxon>
        <taxon>Insecta</taxon>
        <taxon>Pterygota</taxon>
        <taxon>Neoptera</taxon>
        <taxon>Endopterygota</taxon>
        <taxon>Lepidoptera</taxon>
        <taxon>Glossata</taxon>
        <taxon>Ditrysia</taxon>
        <taxon>Tineoidea</taxon>
        <taxon>Psychidae</taxon>
        <taxon>Oiketicinae</taxon>
        <taxon>Eumeta</taxon>
    </lineage>
</organism>
<evidence type="ECO:0000313" key="2">
    <source>
        <dbReference type="Proteomes" id="UP000299102"/>
    </source>
</evidence>
<evidence type="ECO:0000313" key="1">
    <source>
        <dbReference type="EMBL" id="GBP24157.1"/>
    </source>
</evidence>
<dbReference type="EMBL" id="BGZK01000158">
    <property type="protein sequence ID" value="GBP24157.1"/>
    <property type="molecule type" value="Genomic_DNA"/>
</dbReference>
<name>A0A4C1UDF7_EUMVA</name>
<dbReference type="AlphaFoldDB" id="A0A4C1UDF7"/>